<dbReference type="AlphaFoldDB" id="A0A914M7D6"/>
<evidence type="ECO:0000313" key="1">
    <source>
        <dbReference type="Proteomes" id="UP000887563"/>
    </source>
</evidence>
<accession>A0A914M7D6</accession>
<evidence type="ECO:0000313" key="2">
    <source>
        <dbReference type="WBParaSite" id="Minc3s01386g23370"/>
    </source>
</evidence>
<reference evidence="2" key="1">
    <citation type="submission" date="2022-11" db="UniProtKB">
        <authorList>
            <consortium name="WormBaseParasite"/>
        </authorList>
    </citation>
    <scope>IDENTIFICATION</scope>
</reference>
<protein>
    <submittedName>
        <fullName evidence="2">Uncharacterized protein</fullName>
    </submittedName>
</protein>
<keyword evidence="1" id="KW-1185">Reference proteome</keyword>
<name>A0A914M7D6_MELIC</name>
<sequence length="52" mass="6196">MYEYNYLMLNEHNVHVQCIYKENKLILVYLPNQPTYSNKHCITCSIIDSTSL</sequence>
<dbReference type="WBParaSite" id="Minc3s01386g23370">
    <property type="protein sequence ID" value="Minc3s01386g23370"/>
    <property type="gene ID" value="Minc3s01386g23370"/>
</dbReference>
<dbReference type="Proteomes" id="UP000887563">
    <property type="component" value="Unplaced"/>
</dbReference>
<organism evidence="1 2">
    <name type="scientific">Meloidogyne incognita</name>
    <name type="common">Southern root-knot nematode worm</name>
    <name type="synonym">Oxyuris incognita</name>
    <dbReference type="NCBI Taxonomy" id="6306"/>
    <lineage>
        <taxon>Eukaryota</taxon>
        <taxon>Metazoa</taxon>
        <taxon>Ecdysozoa</taxon>
        <taxon>Nematoda</taxon>
        <taxon>Chromadorea</taxon>
        <taxon>Rhabditida</taxon>
        <taxon>Tylenchina</taxon>
        <taxon>Tylenchomorpha</taxon>
        <taxon>Tylenchoidea</taxon>
        <taxon>Meloidogynidae</taxon>
        <taxon>Meloidogyninae</taxon>
        <taxon>Meloidogyne</taxon>
        <taxon>Meloidogyne incognita group</taxon>
    </lineage>
</organism>
<proteinExistence type="predicted"/>